<evidence type="ECO:0000256" key="9">
    <source>
        <dbReference type="SAM" id="Phobius"/>
    </source>
</evidence>
<dbReference type="GO" id="GO:0005886">
    <property type="term" value="C:plasma membrane"/>
    <property type="evidence" value="ECO:0007669"/>
    <property type="project" value="UniProtKB-SubCell"/>
</dbReference>
<evidence type="ECO:0000256" key="5">
    <source>
        <dbReference type="ARBA" id="ARBA00022970"/>
    </source>
</evidence>
<sequence>MDALVSLALSVVSLFGFYALLALSLGIIFGQLGVVNVAHGEFVMVGAFTMYALDGIPFVLRLAVAVVVGLVLGVLTERLVLAQLYARGFLATLLAMWGVAIVLRQGADAIFGSTPASVAAPVGGTLSILGVNYPTYRLVATAVCLAVVVAALLVIYRTSFGLNIRATVDNREMASLLGIAPAFMMTAGFAAGTAIAVFAGAIQSPMLGVTPMVGASFLAPAFFAVLLGRPGSLPGAIFGAFVVAVLSTVLRTYLSETAAQLVLFALLIVLIAARPNGLTWRKPQWLTKSSAPATAPAGVA</sequence>
<comment type="similarity">
    <text evidence="8">Belongs to the binding-protein-dependent transport system permease family. LivHM subfamily.</text>
</comment>
<comment type="caution">
    <text evidence="10">The sequence shown here is derived from an EMBL/GenBank/DDBJ whole genome shotgun (WGS) entry which is preliminary data.</text>
</comment>
<dbReference type="EMBL" id="WHJE01000002">
    <property type="protein sequence ID" value="KAE8765997.1"/>
    <property type="molecule type" value="Genomic_DNA"/>
</dbReference>
<proteinExistence type="inferred from homology"/>
<dbReference type="OrthoDB" id="9807115at2"/>
<evidence type="ECO:0000256" key="7">
    <source>
        <dbReference type="ARBA" id="ARBA00023136"/>
    </source>
</evidence>
<accession>A0A7J5UUP6</accession>
<protein>
    <submittedName>
        <fullName evidence="10">Branched-chain amino acid ABC transporter permease</fullName>
    </submittedName>
</protein>
<keyword evidence="6 9" id="KW-1133">Transmembrane helix</keyword>
<keyword evidence="3" id="KW-1003">Cell membrane</keyword>
<dbReference type="GO" id="GO:0006865">
    <property type="term" value="P:amino acid transport"/>
    <property type="evidence" value="ECO:0007669"/>
    <property type="project" value="UniProtKB-KW"/>
</dbReference>
<feature type="transmembrane region" description="Helical" evidence="9">
    <location>
        <begin position="109"/>
        <end position="131"/>
    </location>
</feature>
<dbReference type="InterPro" id="IPR001851">
    <property type="entry name" value="ABC_transp_permease"/>
</dbReference>
<feature type="transmembrane region" description="Helical" evidence="9">
    <location>
        <begin position="233"/>
        <end position="254"/>
    </location>
</feature>
<reference evidence="10 11" key="1">
    <citation type="submission" date="2019-10" db="EMBL/GenBank/DDBJ databases">
        <title>Georgenia wutianyii sp. nov. and Georgenia yuyongxinii sp. nov. isolated from plateau pika (Ochotona curzoniae) in the Qinghai-Tibet plateau of China.</title>
        <authorList>
            <person name="Tian Z."/>
        </authorList>
    </citation>
    <scope>NUCLEOTIDE SEQUENCE [LARGE SCALE GENOMIC DNA]</scope>
    <source>
        <strain evidence="10 11">DSM 21501</strain>
    </source>
</reference>
<feature type="transmembrane region" description="Helical" evidence="9">
    <location>
        <begin position="206"/>
        <end position="227"/>
    </location>
</feature>
<keyword evidence="4 9" id="KW-0812">Transmembrane</keyword>
<dbReference type="PANTHER" id="PTHR11795">
    <property type="entry name" value="BRANCHED-CHAIN AMINO ACID TRANSPORT SYSTEM PERMEASE PROTEIN LIVH"/>
    <property type="match status" value="1"/>
</dbReference>
<dbReference type="AlphaFoldDB" id="A0A7J5UUP6"/>
<feature type="transmembrane region" description="Helical" evidence="9">
    <location>
        <begin position="50"/>
        <end position="72"/>
    </location>
</feature>
<dbReference type="CDD" id="cd06582">
    <property type="entry name" value="TM_PBP1_LivH_like"/>
    <property type="match status" value="1"/>
</dbReference>
<name>A0A7J5UUP6_9MICO</name>
<dbReference type="RefSeq" id="WP_152201931.1">
    <property type="nucleotide sequence ID" value="NZ_VUKF01000009.1"/>
</dbReference>
<feature type="transmembrane region" description="Helical" evidence="9">
    <location>
        <begin position="261"/>
        <end position="280"/>
    </location>
</feature>
<dbReference type="GO" id="GO:0022857">
    <property type="term" value="F:transmembrane transporter activity"/>
    <property type="evidence" value="ECO:0007669"/>
    <property type="project" value="InterPro"/>
</dbReference>
<dbReference type="Proteomes" id="UP000451860">
    <property type="component" value="Unassembled WGS sequence"/>
</dbReference>
<organism evidence="10 11">
    <name type="scientific">Georgenia thermotolerans</name>
    <dbReference type="NCBI Taxonomy" id="527326"/>
    <lineage>
        <taxon>Bacteria</taxon>
        <taxon>Bacillati</taxon>
        <taxon>Actinomycetota</taxon>
        <taxon>Actinomycetes</taxon>
        <taxon>Micrococcales</taxon>
        <taxon>Bogoriellaceae</taxon>
        <taxon>Georgenia</taxon>
    </lineage>
</organism>
<feature type="transmembrane region" description="Helical" evidence="9">
    <location>
        <begin position="176"/>
        <end position="199"/>
    </location>
</feature>
<keyword evidence="11" id="KW-1185">Reference proteome</keyword>
<feature type="transmembrane region" description="Helical" evidence="9">
    <location>
        <begin position="84"/>
        <end position="103"/>
    </location>
</feature>
<feature type="transmembrane region" description="Helical" evidence="9">
    <location>
        <begin position="138"/>
        <end position="156"/>
    </location>
</feature>
<gene>
    <name evidence="10" type="ORF">GB883_00885</name>
</gene>
<dbReference type="PANTHER" id="PTHR11795:SF447">
    <property type="entry name" value="ABC TRANSPORTER PERMEASE PROTEIN"/>
    <property type="match status" value="1"/>
</dbReference>
<evidence type="ECO:0000256" key="2">
    <source>
        <dbReference type="ARBA" id="ARBA00022448"/>
    </source>
</evidence>
<evidence type="ECO:0000256" key="8">
    <source>
        <dbReference type="ARBA" id="ARBA00037998"/>
    </source>
</evidence>
<comment type="subcellular location">
    <subcellularLocation>
        <location evidence="1">Cell membrane</location>
        <topology evidence="1">Multi-pass membrane protein</topology>
    </subcellularLocation>
</comment>
<keyword evidence="2" id="KW-0813">Transport</keyword>
<dbReference type="InterPro" id="IPR052157">
    <property type="entry name" value="BCAA_transport_permease"/>
</dbReference>
<evidence type="ECO:0000256" key="6">
    <source>
        <dbReference type="ARBA" id="ARBA00022989"/>
    </source>
</evidence>
<dbReference type="Pfam" id="PF02653">
    <property type="entry name" value="BPD_transp_2"/>
    <property type="match status" value="1"/>
</dbReference>
<keyword evidence="7 9" id="KW-0472">Membrane</keyword>
<evidence type="ECO:0000256" key="3">
    <source>
        <dbReference type="ARBA" id="ARBA00022475"/>
    </source>
</evidence>
<evidence type="ECO:0000256" key="1">
    <source>
        <dbReference type="ARBA" id="ARBA00004651"/>
    </source>
</evidence>
<keyword evidence="5" id="KW-0029">Amino-acid transport</keyword>
<evidence type="ECO:0000313" key="10">
    <source>
        <dbReference type="EMBL" id="KAE8765997.1"/>
    </source>
</evidence>
<evidence type="ECO:0000313" key="11">
    <source>
        <dbReference type="Proteomes" id="UP000451860"/>
    </source>
</evidence>
<evidence type="ECO:0000256" key="4">
    <source>
        <dbReference type="ARBA" id="ARBA00022692"/>
    </source>
</evidence>